<dbReference type="GO" id="GO:0006508">
    <property type="term" value="P:proteolysis"/>
    <property type="evidence" value="ECO:0007669"/>
    <property type="project" value="UniProtKB-KW"/>
</dbReference>
<dbReference type="EMBL" id="JAAAMG010000004">
    <property type="protein sequence ID" value="NDW04033.1"/>
    <property type="molecule type" value="Genomic_DNA"/>
</dbReference>
<dbReference type="PANTHER" id="PTHR40661">
    <property type="match status" value="1"/>
</dbReference>
<organism evidence="7 8">
    <name type="scientific">Jiella pacifica</name>
    <dbReference type="NCBI Taxonomy" id="2696469"/>
    <lineage>
        <taxon>Bacteria</taxon>
        <taxon>Pseudomonadati</taxon>
        <taxon>Pseudomonadota</taxon>
        <taxon>Alphaproteobacteria</taxon>
        <taxon>Hyphomicrobiales</taxon>
        <taxon>Aurantimonadaceae</taxon>
        <taxon>Jiella</taxon>
    </lineage>
</organism>
<evidence type="ECO:0000256" key="5">
    <source>
        <dbReference type="ARBA" id="ARBA00023163"/>
    </source>
</evidence>
<dbReference type="InterPro" id="IPR019756">
    <property type="entry name" value="Pept_S26A_signal_pept_1_Ser-AS"/>
</dbReference>
<dbReference type="InterPro" id="IPR015927">
    <property type="entry name" value="Peptidase_S24_S26A/B/C"/>
</dbReference>
<dbReference type="SMART" id="SM00530">
    <property type="entry name" value="HTH_XRE"/>
    <property type="match status" value="1"/>
</dbReference>
<evidence type="ECO:0000256" key="2">
    <source>
        <dbReference type="ARBA" id="ARBA00022801"/>
    </source>
</evidence>
<dbReference type="Gene3D" id="2.10.109.10">
    <property type="entry name" value="Umud Fragment, subunit A"/>
    <property type="match status" value="1"/>
</dbReference>
<evidence type="ECO:0000259" key="6">
    <source>
        <dbReference type="PROSITE" id="PS50943"/>
    </source>
</evidence>
<dbReference type="InterPro" id="IPR001387">
    <property type="entry name" value="Cro/C1-type_HTH"/>
</dbReference>
<evidence type="ECO:0000256" key="1">
    <source>
        <dbReference type="ARBA" id="ARBA00022670"/>
    </source>
</evidence>
<dbReference type="SUPFAM" id="SSF47413">
    <property type="entry name" value="lambda repressor-like DNA-binding domains"/>
    <property type="match status" value="1"/>
</dbReference>
<proteinExistence type="predicted"/>
<keyword evidence="3" id="KW-0805">Transcription regulation</keyword>
<dbReference type="Pfam" id="PF00717">
    <property type="entry name" value="Peptidase_S24"/>
    <property type="match status" value="1"/>
</dbReference>
<dbReference type="Proteomes" id="UP000469011">
    <property type="component" value="Unassembled WGS sequence"/>
</dbReference>
<dbReference type="Pfam" id="PF13560">
    <property type="entry name" value="HTH_31"/>
    <property type="match status" value="1"/>
</dbReference>
<dbReference type="InterPro" id="IPR036286">
    <property type="entry name" value="LexA/Signal_pep-like_sf"/>
</dbReference>
<protein>
    <submittedName>
        <fullName evidence="7">Helix-turn-helix domain-containing protein</fullName>
    </submittedName>
</protein>
<dbReference type="GO" id="GO:0003677">
    <property type="term" value="F:DNA binding"/>
    <property type="evidence" value="ECO:0007669"/>
    <property type="project" value="UniProtKB-KW"/>
</dbReference>
<keyword evidence="8" id="KW-1185">Reference proteome</keyword>
<dbReference type="PROSITE" id="PS50943">
    <property type="entry name" value="HTH_CROC1"/>
    <property type="match status" value="1"/>
</dbReference>
<dbReference type="GO" id="GO:0004252">
    <property type="term" value="F:serine-type endopeptidase activity"/>
    <property type="evidence" value="ECO:0007669"/>
    <property type="project" value="InterPro"/>
</dbReference>
<keyword evidence="1" id="KW-0645">Protease</keyword>
<dbReference type="GO" id="GO:0016020">
    <property type="term" value="C:membrane"/>
    <property type="evidence" value="ECO:0007669"/>
    <property type="project" value="InterPro"/>
</dbReference>
<keyword evidence="2" id="KW-0378">Hydrolase</keyword>
<dbReference type="CDD" id="cd06529">
    <property type="entry name" value="S24_LexA-like"/>
    <property type="match status" value="1"/>
</dbReference>
<dbReference type="InterPro" id="IPR039418">
    <property type="entry name" value="LexA-like"/>
</dbReference>
<reference evidence="7 8" key="1">
    <citation type="submission" date="2020-01" db="EMBL/GenBank/DDBJ databases">
        <title>Jiella pacifica sp. nov.</title>
        <authorList>
            <person name="Xue Z."/>
            <person name="Zhu S."/>
            <person name="Chen J."/>
            <person name="Yang J."/>
        </authorList>
    </citation>
    <scope>NUCLEOTIDE SEQUENCE [LARGE SCALE GENOMIC DNA]</scope>
    <source>
        <strain evidence="7 8">40Bstr34</strain>
    </source>
</reference>
<name>A0A6N9SY62_9HYPH</name>
<keyword evidence="5" id="KW-0804">Transcription</keyword>
<dbReference type="SUPFAM" id="SSF51306">
    <property type="entry name" value="LexA/Signal peptidase"/>
    <property type="match status" value="1"/>
</dbReference>
<evidence type="ECO:0000256" key="4">
    <source>
        <dbReference type="ARBA" id="ARBA00023125"/>
    </source>
</evidence>
<dbReference type="RefSeq" id="WP_163462021.1">
    <property type="nucleotide sequence ID" value="NZ_JAAAMG010000004.1"/>
</dbReference>
<dbReference type="InterPro" id="IPR010982">
    <property type="entry name" value="Lambda_DNA-bd_dom_sf"/>
</dbReference>
<dbReference type="Gene3D" id="1.10.260.40">
    <property type="entry name" value="lambda repressor-like DNA-binding domains"/>
    <property type="match status" value="1"/>
</dbReference>
<dbReference type="CDD" id="cd00093">
    <property type="entry name" value="HTH_XRE"/>
    <property type="match status" value="1"/>
</dbReference>
<dbReference type="AlphaFoldDB" id="A0A6N9SY62"/>
<accession>A0A6N9SY62</accession>
<evidence type="ECO:0000313" key="7">
    <source>
        <dbReference type="EMBL" id="NDW04033.1"/>
    </source>
</evidence>
<gene>
    <name evidence="7" type="ORF">GTK09_06280</name>
</gene>
<evidence type="ECO:0000313" key="8">
    <source>
        <dbReference type="Proteomes" id="UP000469011"/>
    </source>
</evidence>
<dbReference type="PROSITE" id="PS00501">
    <property type="entry name" value="SPASE_I_1"/>
    <property type="match status" value="1"/>
</dbReference>
<comment type="caution">
    <text evidence="7">The sequence shown here is derived from an EMBL/GenBank/DDBJ whole genome shotgun (WGS) entry which is preliminary data.</text>
</comment>
<keyword evidence="4" id="KW-0238">DNA-binding</keyword>
<evidence type="ECO:0000256" key="3">
    <source>
        <dbReference type="ARBA" id="ARBA00023015"/>
    </source>
</evidence>
<dbReference type="PANTHER" id="PTHR40661:SF3">
    <property type="entry name" value="FELS-1 PROPHAGE TRANSCRIPTIONAL REGULATOR"/>
    <property type="match status" value="1"/>
</dbReference>
<sequence length="230" mass="24509">MSLTIDPGFPARLRDARKKMGLSQKEIADRAGVSLPSWEKYEAGKSRPGAEVLAGIGKLGIDVHQLLTGDPADQATALAPVSGAPIMVDDGRIAIVPRIGTRADAGPGALVQIADGDVSYFGFHSAWLRAQGVEPSSVRLLDIHGDSMLPTFKDGDTVLVDTGIDRIVDSRIYAVVFSGLLIVKRVILKRDGSVILRSDNRDIYEDELVPSGEVAELHVAGRVFWAGGSI</sequence>
<feature type="domain" description="HTH cro/C1-type" evidence="6">
    <location>
        <begin position="13"/>
        <end position="66"/>
    </location>
</feature>